<dbReference type="InterPro" id="IPR027417">
    <property type="entry name" value="P-loop_NTPase"/>
</dbReference>
<proteinExistence type="predicted"/>
<dbReference type="eggNOG" id="COG2197">
    <property type="taxonomic scope" value="Bacteria"/>
</dbReference>
<comment type="caution">
    <text evidence="5">The sequence shown here is derived from an EMBL/GenBank/DDBJ whole genome shotgun (WGS) entry which is preliminary data.</text>
</comment>
<evidence type="ECO:0000256" key="3">
    <source>
        <dbReference type="ARBA" id="ARBA00023163"/>
    </source>
</evidence>
<evidence type="ECO:0000313" key="5">
    <source>
        <dbReference type="EMBL" id="EKU45890.1"/>
    </source>
</evidence>
<dbReference type="PANTHER" id="PTHR44688">
    <property type="entry name" value="DNA-BINDING TRANSCRIPTIONAL ACTIVATOR DEVR_DOSR"/>
    <property type="match status" value="1"/>
</dbReference>
<dbReference type="Proteomes" id="UP000009879">
    <property type="component" value="Unassembled WGS sequence"/>
</dbReference>
<dbReference type="PROSITE" id="PS50043">
    <property type="entry name" value="HTH_LUXR_2"/>
    <property type="match status" value="1"/>
</dbReference>
<reference evidence="5 6" key="1">
    <citation type="submission" date="2012-09" db="EMBL/GenBank/DDBJ databases">
        <title>Genome Sequence of Brevibacterium casei S18.</title>
        <authorList>
            <person name="Sharma R."/>
            <person name="Singh A."/>
            <person name="Jangir P.K."/>
        </authorList>
    </citation>
    <scope>NUCLEOTIDE SEQUENCE [LARGE SCALE GENOMIC DNA]</scope>
    <source>
        <strain evidence="5 6">S18</strain>
    </source>
</reference>
<dbReference type="eggNOG" id="COG4700">
    <property type="taxonomic scope" value="Bacteria"/>
</dbReference>
<protein>
    <submittedName>
        <fullName evidence="5">Chemotaxis protein CheY</fullName>
    </submittedName>
</protein>
<sequence length="852" mass="92049">MLLGRAAEVHRISAWLDSATSEYSGPLQFLEIAGSIGVGKSTLVTSALHRRRSRNETVVVCRGSRSAQVSPLSAVQPLISELLNEDRARLLDLSYIGRIARDCAQQLGAKPLVLVIDDTQWIDAASTEFLRLFLRRPARAHRSVIAIHRPDQAPHELLEEARSLGAHIEQLFLDVLDDAAIREIATGITPAQTELVVATAAGNPLFASTLTSVFRRFADSTSIDEALDLARSHRTTILQSVVMADIESLPREVRDVVFALAVLDRRSPAEIAAVLGIPDASVQASLDTLIGTGLLDPNPQLTLHPLVTHSAVMNAEPALLRRLHRTVLDLPGHTPLSSATHLSALGPHATADERRRLIDSARLAIGSDPATVVKWLAPLAEATRSPASAHDHEAAILLSRAELLSGRVREAVDRLRTMAEGLQAAADGPAPDSLLSQIRVLLARGLRMLGHPEAAIDVLETHLDDADPALVMEHIALQTLTDAPVSRALIRRLIARDELRYRAAALSFEVISNLNQGLIHEARDLFRELPPLVTSLPPEDAVEIIDAIASAAWAAYLLDDFGSGIDFASMGLRISRRFGHGDISSNLGTALSFSLLARGRFGEAELAAEEAIEDAVRFGSPDFIAMALSGLVQSAMWRRDTAELEGLSARMDEAPTPSVAWWRRTVETNAARLTAVLGHPATVRPSLHPHDASIAYRHADAALVALTEGHPHEARALLSTGLDWAEKFDLGSQRALILTMQAELLEQSGNDLETAVELSRRAADIFDRLHMPAHLARARRTQSAASAELSRTGVSALTKREREVAELAANGLSNKEIAETLVISPRTVEEHIAKALKKTGLSSRTGLAKLFG</sequence>
<dbReference type="InterPro" id="IPR011990">
    <property type="entry name" value="TPR-like_helical_dom_sf"/>
</dbReference>
<keyword evidence="6" id="KW-1185">Reference proteome</keyword>
<dbReference type="PATRIC" id="fig|1229781.4.peg.2578"/>
<dbReference type="SUPFAM" id="SSF48452">
    <property type="entry name" value="TPR-like"/>
    <property type="match status" value="1"/>
</dbReference>
<dbReference type="InterPro" id="IPR041664">
    <property type="entry name" value="AAA_16"/>
</dbReference>
<keyword evidence="2" id="KW-0238">DNA-binding</keyword>
<keyword evidence="3" id="KW-0804">Transcription</keyword>
<dbReference type="Gene3D" id="1.25.40.10">
    <property type="entry name" value="Tetratricopeptide repeat domain"/>
    <property type="match status" value="1"/>
</dbReference>
<dbReference type="PRINTS" id="PR00038">
    <property type="entry name" value="HTHLUXR"/>
</dbReference>
<dbReference type="PANTHER" id="PTHR44688:SF16">
    <property type="entry name" value="DNA-BINDING TRANSCRIPTIONAL ACTIVATOR DEVR_DOSR"/>
    <property type="match status" value="1"/>
</dbReference>
<dbReference type="Pfam" id="PF00196">
    <property type="entry name" value="GerE"/>
    <property type="match status" value="1"/>
</dbReference>
<dbReference type="InterPro" id="IPR016032">
    <property type="entry name" value="Sig_transdc_resp-reg_C-effctor"/>
</dbReference>
<dbReference type="AlphaFoldDB" id="K9AWP2"/>
<accession>K9AWP2</accession>
<dbReference type="CDD" id="cd06170">
    <property type="entry name" value="LuxR_C_like"/>
    <property type="match status" value="1"/>
</dbReference>
<dbReference type="GO" id="GO:0003677">
    <property type="term" value="F:DNA binding"/>
    <property type="evidence" value="ECO:0007669"/>
    <property type="project" value="UniProtKB-KW"/>
</dbReference>
<keyword evidence="1" id="KW-0805">Transcription regulation</keyword>
<feature type="domain" description="HTH luxR-type" evidence="4">
    <location>
        <begin position="790"/>
        <end position="852"/>
    </location>
</feature>
<dbReference type="EMBL" id="AMSP01000012">
    <property type="protein sequence ID" value="EKU45890.1"/>
    <property type="molecule type" value="Genomic_DNA"/>
</dbReference>
<evidence type="ECO:0000256" key="2">
    <source>
        <dbReference type="ARBA" id="ARBA00023125"/>
    </source>
</evidence>
<dbReference type="InterPro" id="IPR036388">
    <property type="entry name" value="WH-like_DNA-bd_sf"/>
</dbReference>
<dbReference type="RefSeq" id="WP_009379897.1">
    <property type="nucleotide sequence ID" value="NZ_AMSP01000012.1"/>
</dbReference>
<evidence type="ECO:0000259" key="4">
    <source>
        <dbReference type="PROSITE" id="PS50043"/>
    </source>
</evidence>
<gene>
    <name evidence="5" type="ORF">C272_12844</name>
</gene>
<dbReference type="Gene3D" id="3.40.50.300">
    <property type="entry name" value="P-loop containing nucleotide triphosphate hydrolases"/>
    <property type="match status" value="1"/>
</dbReference>
<evidence type="ECO:0000313" key="6">
    <source>
        <dbReference type="Proteomes" id="UP000009879"/>
    </source>
</evidence>
<dbReference type="GO" id="GO:0006355">
    <property type="term" value="P:regulation of DNA-templated transcription"/>
    <property type="evidence" value="ECO:0007669"/>
    <property type="project" value="InterPro"/>
</dbReference>
<organism evidence="5 6">
    <name type="scientific">Brevibacterium casei S18</name>
    <dbReference type="NCBI Taxonomy" id="1229781"/>
    <lineage>
        <taxon>Bacteria</taxon>
        <taxon>Bacillati</taxon>
        <taxon>Actinomycetota</taxon>
        <taxon>Actinomycetes</taxon>
        <taxon>Micrococcales</taxon>
        <taxon>Brevibacteriaceae</taxon>
        <taxon>Brevibacterium</taxon>
    </lineage>
</organism>
<dbReference type="Gene3D" id="1.10.10.10">
    <property type="entry name" value="Winged helix-like DNA-binding domain superfamily/Winged helix DNA-binding domain"/>
    <property type="match status" value="1"/>
</dbReference>
<dbReference type="SUPFAM" id="SSF52540">
    <property type="entry name" value="P-loop containing nucleoside triphosphate hydrolases"/>
    <property type="match status" value="1"/>
</dbReference>
<dbReference type="SUPFAM" id="SSF46894">
    <property type="entry name" value="C-terminal effector domain of the bipartite response regulators"/>
    <property type="match status" value="1"/>
</dbReference>
<name>K9AWP2_9MICO</name>
<evidence type="ECO:0000256" key="1">
    <source>
        <dbReference type="ARBA" id="ARBA00023015"/>
    </source>
</evidence>
<dbReference type="InterPro" id="IPR000792">
    <property type="entry name" value="Tscrpt_reg_LuxR_C"/>
</dbReference>
<dbReference type="Pfam" id="PF13191">
    <property type="entry name" value="AAA_16"/>
    <property type="match status" value="1"/>
</dbReference>
<dbReference type="SMART" id="SM00421">
    <property type="entry name" value="HTH_LUXR"/>
    <property type="match status" value="1"/>
</dbReference>